<sequence length="588" mass="64921">MSSTPGSESPLSISVVGAGIGGLTAALALRRNGHRVQVFESVEAKAEIGTGIGLQINALRVLHHLGIDKQRLRGSSYDGMTIYDAMTGVGVTRKWLLPDLGANQNILCHRNDVHNELVRCALDAGVVLRQGSQVVDCDPQLGTVTLTDGEVVSADVVIGADGLRSTLRSKILGESIRAPVSGLSSFRGLVPTARLKDLPTELTEWYTAGLSGLHGVFVEDPPRMRMLVFYPCRNGEFINVVALYTDDKQDDRAWSPIASRAELLELFQDVQPKFLSILRLLDEPVLRWQLRALPVLPRWTNGRAALLGDSAHATLPTLGQGAAAAIEEAGALGCLLPLGTTPEEVPKRLEGYQELRKPRGDYINREALEQGIVREKKGLYLRSPETQRMLLGHDAIKAAQEYYEQHFADLEKQELGREGLVVPCLSSKRLVVTCRPPALASARPRRDRRRRAMASNKFRNRLHNFEEEDASQLKLGTEFNNAGCLLISEVKYLLENRDKDAPDTNVYNKTLEYVKTFAKFNTTDSASAVRETLRREPGLTQFETAQIANLCPATADEAKSVVPSLVKIDDDRLDALLRDIQTMRKYQS</sequence>
<dbReference type="Pfam" id="PF03874">
    <property type="entry name" value="RNA_pol_Rpb4"/>
    <property type="match status" value="1"/>
</dbReference>
<reference evidence="9" key="1">
    <citation type="submission" date="2014-09" db="EMBL/GenBank/DDBJ databases">
        <title>Genome sequence of the luminous mushroom Mycena chlorophos for searching fungal bioluminescence genes.</title>
        <authorList>
            <person name="Tanaka Y."/>
            <person name="Kasuga D."/>
            <person name="Oba Y."/>
            <person name="Hase S."/>
            <person name="Sato K."/>
            <person name="Oba Y."/>
            <person name="Sakakibara Y."/>
        </authorList>
    </citation>
    <scope>NUCLEOTIDE SEQUENCE</scope>
</reference>
<keyword evidence="10" id="KW-1185">Reference proteome</keyword>
<organism evidence="9 10">
    <name type="scientific">Mycena chlorophos</name>
    <name type="common">Agaric fungus</name>
    <name type="synonym">Agaricus chlorophos</name>
    <dbReference type="NCBI Taxonomy" id="658473"/>
    <lineage>
        <taxon>Eukaryota</taxon>
        <taxon>Fungi</taxon>
        <taxon>Dikarya</taxon>
        <taxon>Basidiomycota</taxon>
        <taxon>Agaricomycotina</taxon>
        <taxon>Agaricomycetes</taxon>
        <taxon>Agaricomycetidae</taxon>
        <taxon>Agaricales</taxon>
        <taxon>Marasmiineae</taxon>
        <taxon>Mycenaceae</taxon>
        <taxon>Mycena</taxon>
    </lineage>
</organism>
<keyword evidence="6" id="KW-0503">Monooxygenase</keyword>
<dbReference type="EMBL" id="DF849943">
    <property type="protein sequence ID" value="GAT60408.1"/>
    <property type="molecule type" value="Genomic_DNA"/>
</dbReference>
<dbReference type="SUPFAM" id="SSF51905">
    <property type="entry name" value="FAD/NAD(P)-binding domain"/>
    <property type="match status" value="1"/>
</dbReference>
<evidence type="ECO:0000256" key="1">
    <source>
        <dbReference type="ARBA" id="ARBA00004123"/>
    </source>
</evidence>
<dbReference type="InterPro" id="IPR005574">
    <property type="entry name" value="Rpb4/RPC9"/>
</dbReference>
<proteinExistence type="inferred from homology"/>
<dbReference type="InterPro" id="IPR002938">
    <property type="entry name" value="FAD-bd"/>
</dbReference>
<dbReference type="Gene3D" id="3.50.50.60">
    <property type="entry name" value="FAD/NAD(P)-binding domain"/>
    <property type="match status" value="1"/>
</dbReference>
<dbReference type="Gene3D" id="1.20.1250.40">
    <property type="match status" value="1"/>
</dbReference>
<dbReference type="PANTHER" id="PTHR13789">
    <property type="entry name" value="MONOOXYGENASE"/>
    <property type="match status" value="1"/>
</dbReference>
<comment type="subcellular location">
    <subcellularLocation>
        <location evidence="1">Nucleus</location>
    </subcellularLocation>
</comment>
<dbReference type="InterPro" id="IPR050493">
    <property type="entry name" value="FAD-dep_Monooxygenase_BioMet"/>
</dbReference>
<dbReference type="Pfam" id="PF01494">
    <property type="entry name" value="FAD_binding_3"/>
    <property type="match status" value="1"/>
</dbReference>
<evidence type="ECO:0000256" key="7">
    <source>
        <dbReference type="ARBA" id="ARBA00023242"/>
    </source>
</evidence>
<dbReference type="SUPFAM" id="SSF54373">
    <property type="entry name" value="FAD-linked reductases, C-terminal domain"/>
    <property type="match status" value="1"/>
</dbReference>
<evidence type="ECO:0000313" key="10">
    <source>
        <dbReference type="Proteomes" id="UP000815677"/>
    </source>
</evidence>
<name>A0ABQ0MAS2_MYCCL</name>
<protein>
    <submittedName>
        <fullName evidence="9">FAD/NAD(P)-binding domain-containing protein</fullName>
    </submittedName>
</protein>
<evidence type="ECO:0000259" key="8">
    <source>
        <dbReference type="SMART" id="SM00657"/>
    </source>
</evidence>
<gene>
    <name evidence="9" type="ORF">MCHLO_16545</name>
</gene>
<evidence type="ECO:0000256" key="5">
    <source>
        <dbReference type="ARBA" id="ARBA00023002"/>
    </source>
</evidence>
<evidence type="ECO:0000256" key="4">
    <source>
        <dbReference type="ARBA" id="ARBA00022827"/>
    </source>
</evidence>
<accession>A0ABQ0MAS2</accession>
<dbReference type="Proteomes" id="UP000815677">
    <property type="component" value="Unassembled WGS sequence"/>
</dbReference>
<evidence type="ECO:0000256" key="6">
    <source>
        <dbReference type="ARBA" id="ARBA00023033"/>
    </source>
</evidence>
<keyword evidence="3" id="KW-0285">Flavoprotein</keyword>
<evidence type="ECO:0000256" key="2">
    <source>
        <dbReference type="ARBA" id="ARBA00007992"/>
    </source>
</evidence>
<feature type="domain" description="RNA polymerase Rpb4/RPC9 core" evidence="8">
    <location>
        <begin position="477"/>
        <end position="587"/>
    </location>
</feature>
<keyword evidence="5" id="KW-0560">Oxidoreductase</keyword>
<dbReference type="SUPFAM" id="SSF47819">
    <property type="entry name" value="HRDC-like"/>
    <property type="match status" value="1"/>
</dbReference>
<evidence type="ECO:0000256" key="3">
    <source>
        <dbReference type="ARBA" id="ARBA00022630"/>
    </source>
</evidence>
<dbReference type="InterPro" id="IPR036188">
    <property type="entry name" value="FAD/NAD-bd_sf"/>
</dbReference>
<keyword evidence="4" id="KW-0274">FAD</keyword>
<dbReference type="InterPro" id="IPR006590">
    <property type="entry name" value="RNA_pol_Rpb4/RPC9_core"/>
</dbReference>
<dbReference type="SMART" id="SM00657">
    <property type="entry name" value="RPOL4c"/>
    <property type="match status" value="1"/>
</dbReference>
<keyword evidence="7" id="KW-0539">Nucleus</keyword>
<dbReference type="PANTHER" id="PTHR13789:SF309">
    <property type="entry name" value="PUTATIVE (AFU_ORTHOLOGUE AFUA_6G14510)-RELATED"/>
    <property type="match status" value="1"/>
</dbReference>
<dbReference type="PRINTS" id="PR00420">
    <property type="entry name" value="RNGMNOXGNASE"/>
</dbReference>
<dbReference type="InterPro" id="IPR038324">
    <property type="entry name" value="Rpb4/RPC9_sf"/>
</dbReference>
<evidence type="ECO:0000313" key="9">
    <source>
        <dbReference type="EMBL" id="GAT60408.1"/>
    </source>
</evidence>
<dbReference type="InterPro" id="IPR010997">
    <property type="entry name" value="HRDC-like_sf"/>
</dbReference>
<comment type="similarity">
    <text evidence="2">Belongs to the paxM FAD-dependent monooxygenase family.</text>
</comment>